<dbReference type="AlphaFoldDB" id="Q85G68"/>
<gene>
    <name evidence="1" type="primary">ycf55</name>
</gene>
<dbReference type="Proteomes" id="UP000007014">
    <property type="component" value="Chloroplast"/>
</dbReference>
<organism evidence="1 2">
    <name type="scientific">Cyanidioschyzon merolae (strain NIES-3377 / 10D)</name>
    <name type="common">Unicellular red alga</name>
    <dbReference type="NCBI Taxonomy" id="280699"/>
    <lineage>
        <taxon>Eukaryota</taxon>
        <taxon>Rhodophyta</taxon>
        <taxon>Bangiophyceae</taxon>
        <taxon>Cyanidiales</taxon>
        <taxon>Cyanidiaceae</taxon>
        <taxon>Cyanidioschyzon</taxon>
    </lineage>
</organism>
<proteinExistence type="predicted"/>
<accession>Q85G68</accession>
<sequence length="184" mass="22830">MKEREAIFLIHQIEQTTPLKNLTQESLFLDLLKPSIKNRLVNQVIHKWKKNLLSKMLSDHDDFLELWVKEVCEEYQVKMDSWIIKRMMEDERPVVKRYRERYREGYRDLKPSWLRAMVDDSIIEVSNAIAYNLIEDQNALQQFWINKVLYYWWWRFRAESYGIRRLWIRNQYGIDRIWINWQSN</sequence>
<dbReference type="KEGG" id="cme:CymeCp029"/>
<evidence type="ECO:0000313" key="1">
    <source>
        <dbReference type="EMBL" id="BAC76123.1"/>
    </source>
</evidence>
<protein>
    <submittedName>
        <fullName evidence="1">Remnant of ycf55</fullName>
    </submittedName>
</protein>
<keyword evidence="2" id="KW-1185">Reference proteome</keyword>
<dbReference type="EMBL" id="AB002583">
    <property type="protein sequence ID" value="BAC76123.1"/>
    <property type="molecule type" value="Genomic_DNA"/>
</dbReference>
<keyword evidence="1" id="KW-0150">Chloroplast</keyword>
<keyword evidence="1" id="KW-0934">Plastid</keyword>
<dbReference type="HOGENOM" id="CLU_1470220_0_0_1"/>
<geneLocation type="chloroplast" evidence="1"/>
<dbReference type="GeneID" id="845086"/>
<reference evidence="1" key="1">
    <citation type="journal article" date="2003" name="DNA Res.">
        <title>Complete sequence and analysis of the plastid genome of the unicellular red alga Cyanidioschyzon merolae.</title>
        <authorList>
            <person name="Ohta N."/>
            <person name="Matsuzaki M."/>
            <person name="Misumi O."/>
            <person name="Miyagishima S."/>
            <person name="Nozaki H."/>
            <person name="Tanaka K."/>
            <person name="Shin-i T."/>
            <person name="Kohara Y."/>
            <person name="Kuroiwa T."/>
        </authorList>
    </citation>
    <scope>NUCLEOTIDE SEQUENCE [LARGE SCALE GENOMIC DNA]</scope>
    <source>
        <strain evidence="1">10D</strain>
    </source>
</reference>
<dbReference type="Gramene" id="CMV038CT">
    <property type="protein sequence ID" value="CMV038CT"/>
    <property type="gene ID" value="CMV038C"/>
</dbReference>
<evidence type="ECO:0000313" key="2">
    <source>
        <dbReference type="Proteomes" id="UP000007014"/>
    </source>
</evidence>
<name>Q85G68_CYAM1</name>
<dbReference type="STRING" id="280699.Q85G68"/>
<dbReference type="RefSeq" id="NP_848961.1">
    <property type="nucleotide sequence ID" value="NC_004799.1"/>
</dbReference>